<dbReference type="PANTHER" id="PTHR10434:SF64">
    <property type="entry name" value="1-ACYL-SN-GLYCEROL-3-PHOSPHATE ACYLTRANSFERASE-RELATED"/>
    <property type="match status" value="1"/>
</dbReference>
<dbReference type="PANTHER" id="PTHR10434">
    <property type="entry name" value="1-ACYL-SN-GLYCEROL-3-PHOSPHATE ACYLTRANSFERASE"/>
    <property type="match status" value="1"/>
</dbReference>
<comment type="caution">
    <text evidence="10">The sequence shown here is derived from an EMBL/GenBank/DDBJ whole genome shotgun (WGS) entry which is preliminary data.</text>
</comment>
<sequence>MLKTFLFYVVFFLYMVYSLVKKLKLDRIRKSGSEKEAENYIYISVKKWSNFILKLINASVKVTGTENIPQVPCLFVSNHQGFLDIPIILSSLDRTVGFIAKKELTKFKLVSYWMKQINCIFINRNDIRESIKSINKGSELLNNGHSMVIFPEGTRSKGPRIGEFKKGSLKLALKSKVPIVPIAIDGSYKLREGNAHSMIKSANVNITICKPIYTDSLSREERESLADNIKSEISKHIYLEN</sequence>
<keyword evidence="13" id="KW-1185">Reference proteome</keyword>
<organism evidence="10 12">
    <name type="scientific">Clostridium coskatii</name>
    <dbReference type="NCBI Taxonomy" id="1705578"/>
    <lineage>
        <taxon>Bacteria</taxon>
        <taxon>Bacillati</taxon>
        <taxon>Bacillota</taxon>
        <taxon>Clostridia</taxon>
        <taxon>Eubacteriales</taxon>
        <taxon>Clostridiaceae</taxon>
        <taxon>Clostridium</taxon>
    </lineage>
</organism>
<dbReference type="GO" id="GO:0006654">
    <property type="term" value="P:phosphatidic acid biosynthetic process"/>
    <property type="evidence" value="ECO:0007669"/>
    <property type="project" value="TreeGrafter"/>
</dbReference>
<evidence type="ECO:0000256" key="2">
    <source>
        <dbReference type="ARBA" id="ARBA00008655"/>
    </source>
</evidence>
<evidence type="ECO:0000256" key="1">
    <source>
        <dbReference type="ARBA" id="ARBA00005189"/>
    </source>
</evidence>
<dbReference type="PATRIC" id="fig|1705578.3.peg.3263"/>
<dbReference type="SUPFAM" id="SSF69593">
    <property type="entry name" value="Glycerol-3-phosphate (1)-acyltransferase"/>
    <property type="match status" value="1"/>
</dbReference>
<dbReference type="EMBL" id="LROR01000025">
    <property type="protein sequence ID" value="OBR97404.1"/>
    <property type="molecule type" value="Genomic_DNA"/>
</dbReference>
<keyword evidence="7" id="KW-1208">Phospholipid metabolism</keyword>
<evidence type="ECO:0000313" key="11">
    <source>
        <dbReference type="EMBL" id="OBR97404.1"/>
    </source>
</evidence>
<evidence type="ECO:0000256" key="3">
    <source>
        <dbReference type="ARBA" id="ARBA00022516"/>
    </source>
</evidence>
<keyword evidence="3 7" id="KW-0444">Lipid biosynthesis</keyword>
<gene>
    <name evidence="10" type="primary">plsC</name>
    <name evidence="11" type="ORF">CLCOS_03840</name>
    <name evidence="10" type="ORF">WX73_03199</name>
</gene>
<protein>
    <recommendedName>
        <fullName evidence="7">1-acyl-sn-glycerol-3-phosphate acyltransferase</fullName>
        <ecNumber evidence="7">2.3.1.51</ecNumber>
    </recommendedName>
</protein>
<comment type="similarity">
    <text evidence="2 7">Belongs to the 1-acyl-sn-glycerol-3-phosphate acyltransferase family.</text>
</comment>
<evidence type="ECO:0000256" key="6">
    <source>
        <dbReference type="ARBA" id="ARBA00023315"/>
    </source>
</evidence>
<feature type="transmembrane region" description="Helical" evidence="8">
    <location>
        <begin position="6"/>
        <end position="23"/>
    </location>
</feature>
<dbReference type="AlphaFoldDB" id="A0A162IZA7"/>
<evidence type="ECO:0000313" key="10">
    <source>
        <dbReference type="EMBL" id="OAA85545.1"/>
    </source>
</evidence>
<evidence type="ECO:0000256" key="8">
    <source>
        <dbReference type="SAM" id="Phobius"/>
    </source>
</evidence>
<keyword evidence="4 7" id="KW-0808">Transferase</keyword>
<keyword evidence="8" id="KW-0812">Transmembrane</keyword>
<accession>A0A162IZA7</accession>
<keyword evidence="8" id="KW-0472">Membrane</keyword>
<dbReference type="NCBIfam" id="TIGR00530">
    <property type="entry name" value="AGP_acyltrn"/>
    <property type="match status" value="1"/>
</dbReference>
<dbReference type="InterPro" id="IPR002123">
    <property type="entry name" value="Plipid/glycerol_acylTrfase"/>
</dbReference>
<evidence type="ECO:0000256" key="4">
    <source>
        <dbReference type="ARBA" id="ARBA00022679"/>
    </source>
</evidence>
<dbReference type="Pfam" id="PF01553">
    <property type="entry name" value="Acyltransferase"/>
    <property type="match status" value="1"/>
</dbReference>
<reference evidence="10 12" key="1">
    <citation type="journal article" date="2015" name="Biotechnol. Bioeng.">
        <title>Genome sequence and phenotypic characterization of Caulobacter segnis.</title>
        <authorList>
            <person name="Patel S."/>
            <person name="Fletcher B."/>
            <person name="Scott D.C."/>
            <person name="Ely B."/>
        </authorList>
    </citation>
    <scope>NUCLEOTIDE SEQUENCE [LARGE SCALE GENOMIC DNA]</scope>
    <source>
        <strain evidence="10 12">PS02</strain>
    </source>
</reference>
<evidence type="ECO:0000256" key="5">
    <source>
        <dbReference type="ARBA" id="ARBA00023098"/>
    </source>
</evidence>
<evidence type="ECO:0000313" key="12">
    <source>
        <dbReference type="Proteomes" id="UP000077384"/>
    </source>
</evidence>
<dbReference type="EC" id="2.3.1.51" evidence="7"/>
<keyword evidence="6 7" id="KW-0012">Acyltransferase</keyword>
<dbReference type="Proteomes" id="UP000077384">
    <property type="component" value="Unassembled WGS sequence"/>
</dbReference>
<proteinExistence type="inferred from homology"/>
<keyword evidence="7" id="KW-0594">Phospholipid biosynthesis</keyword>
<reference evidence="11 13" key="2">
    <citation type="journal article" date="2016" name="Front. Microbiol.">
        <title>Industrial Acetogenic Biocatalysts: A Comparative Metabolic and Genomic Analysis.</title>
        <authorList>
            <person name="Bengelsdorf F."/>
            <person name="Poehlein A."/>
            <person name="Sonja S."/>
            <person name="Erz C."/>
            <person name="Hummel T."/>
            <person name="Hoffmeister S."/>
            <person name="Daniel R."/>
            <person name="Durre P."/>
        </authorList>
    </citation>
    <scope>NUCLEOTIDE SEQUENCE [LARGE SCALE GENOMIC DNA]</scope>
    <source>
        <strain evidence="11 13">PTA-10522</strain>
    </source>
</reference>
<keyword evidence="8" id="KW-1133">Transmembrane helix</keyword>
<name>A0A162IZA7_9CLOT</name>
<evidence type="ECO:0000313" key="13">
    <source>
        <dbReference type="Proteomes" id="UP000093694"/>
    </source>
</evidence>
<keyword evidence="5 7" id="KW-0443">Lipid metabolism</keyword>
<comment type="catalytic activity">
    <reaction evidence="7">
        <text>a 1-acyl-sn-glycero-3-phosphate + an acyl-CoA = a 1,2-diacyl-sn-glycero-3-phosphate + CoA</text>
        <dbReference type="Rhea" id="RHEA:19709"/>
        <dbReference type="ChEBI" id="CHEBI:57287"/>
        <dbReference type="ChEBI" id="CHEBI:57970"/>
        <dbReference type="ChEBI" id="CHEBI:58342"/>
        <dbReference type="ChEBI" id="CHEBI:58608"/>
        <dbReference type="EC" id="2.3.1.51"/>
    </reaction>
</comment>
<dbReference type="GO" id="GO:0016020">
    <property type="term" value="C:membrane"/>
    <property type="evidence" value="ECO:0007669"/>
    <property type="project" value="InterPro"/>
</dbReference>
<dbReference type="CDD" id="cd07989">
    <property type="entry name" value="LPLAT_AGPAT-like"/>
    <property type="match status" value="1"/>
</dbReference>
<dbReference type="EMBL" id="LITQ01000049">
    <property type="protein sequence ID" value="OAA85545.1"/>
    <property type="molecule type" value="Genomic_DNA"/>
</dbReference>
<feature type="domain" description="Phospholipid/glycerol acyltransferase" evidence="9">
    <location>
        <begin position="73"/>
        <end position="187"/>
    </location>
</feature>
<evidence type="ECO:0000256" key="7">
    <source>
        <dbReference type="RuleBase" id="RU361267"/>
    </source>
</evidence>
<dbReference type="InterPro" id="IPR004552">
    <property type="entry name" value="AGP_acyltrans"/>
</dbReference>
<evidence type="ECO:0000259" key="9">
    <source>
        <dbReference type="SMART" id="SM00563"/>
    </source>
</evidence>
<dbReference type="GO" id="GO:0003841">
    <property type="term" value="F:1-acylglycerol-3-phosphate O-acyltransferase activity"/>
    <property type="evidence" value="ECO:0007669"/>
    <property type="project" value="UniProtKB-UniRule"/>
</dbReference>
<dbReference type="RefSeq" id="WP_063602525.1">
    <property type="nucleotide sequence ID" value="NZ_LITQ01000049.1"/>
</dbReference>
<comment type="domain">
    <text evidence="7">The HXXXXD motif is essential for acyltransferase activity and may constitute the binding site for the phosphate moiety of the glycerol-3-phosphate.</text>
</comment>
<comment type="pathway">
    <text evidence="1">Lipid metabolism.</text>
</comment>
<dbReference type="SMART" id="SM00563">
    <property type="entry name" value="PlsC"/>
    <property type="match status" value="1"/>
</dbReference>
<dbReference type="Proteomes" id="UP000093694">
    <property type="component" value="Unassembled WGS sequence"/>
</dbReference>